<accession>A0A429ZVU4</accession>
<dbReference type="PROSITE" id="PS51898">
    <property type="entry name" value="TYR_RECOMBINASE"/>
    <property type="match status" value="1"/>
</dbReference>
<evidence type="ECO:0000256" key="1">
    <source>
        <dbReference type="ARBA" id="ARBA00023172"/>
    </source>
</evidence>
<dbReference type="CDD" id="cd01189">
    <property type="entry name" value="INT_ICEBs1_C_like"/>
    <property type="match status" value="1"/>
</dbReference>
<feature type="domain" description="Tyr recombinase" evidence="2">
    <location>
        <begin position="20"/>
        <end position="231"/>
    </location>
</feature>
<dbReference type="GO" id="GO:0006310">
    <property type="term" value="P:DNA recombination"/>
    <property type="evidence" value="ECO:0007669"/>
    <property type="project" value="UniProtKB-KW"/>
</dbReference>
<dbReference type="Gene3D" id="1.10.443.10">
    <property type="entry name" value="Intergrase catalytic core"/>
    <property type="match status" value="1"/>
</dbReference>
<dbReference type="PANTHER" id="PTHR30349:SF64">
    <property type="entry name" value="PROPHAGE INTEGRASE INTD-RELATED"/>
    <property type="match status" value="1"/>
</dbReference>
<evidence type="ECO:0000313" key="4">
    <source>
        <dbReference type="Proteomes" id="UP000287239"/>
    </source>
</evidence>
<reference evidence="3 4" key="1">
    <citation type="submission" date="2017-05" db="EMBL/GenBank/DDBJ databases">
        <title>Vagococcus spp. assemblies.</title>
        <authorList>
            <person name="Gulvik C.A."/>
        </authorList>
    </citation>
    <scope>NUCLEOTIDE SEQUENCE [LARGE SCALE GENOMIC DNA]</scope>
    <source>
        <strain evidence="3 4">NCFB 2777</strain>
    </source>
</reference>
<gene>
    <name evidence="3" type="ORF">CBF35_00390</name>
</gene>
<dbReference type="GO" id="GO:0015074">
    <property type="term" value="P:DNA integration"/>
    <property type="evidence" value="ECO:0007669"/>
    <property type="project" value="InterPro"/>
</dbReference>
<organism evidence="3 4">
    <name type="scientific">Vagococcus salmoninarum</name>
    <dbReference type="NCBI Taxonomy" id="2739"/>
    <lineage>
        <taxon>Bacteria</taxon>
        <taxon>Bacillati</taxon>
        <taxon>Bacillota</taxon>
        <taxon>Bacilli</taxon>
        <taxon>Lactobacillales</taxon>
        <taxon>Enterococcaceae</taxon>
        <taxon>Vagococcus</taxon>
    </lineage>
</organism>
<evidence type="ECO:0000313" key="3">
    <source>
        <dbReference type="EMBL" id="RST97785.1"/>
    </source>
</evidence>
<dbReference type="EMBL" id="NGJU01000001">
    <property type="protein sequence ID" value="RST97785.1"/>
    <property type="molecule type" value="Genomic_DNA"/>
</dbReference>
<keyword evidence="1" id="KW-0233">DNA recombination</keyword>
<dbReference type="InterPro" id="IPR013762">
    <property type="entry name" value="Integrase-like_cat_sf"/>
</dbReference>
<protein>
    <recommendedName>
        <fullName evidence="2">Tyr recombinase domain-containing protein</fullName>
    </recommendedName>
</protein>
<dbReference type="PANTHER" id="PTHR30349">
    <property type="entry name" value="PHAGE INTEGRASE-RELATED"/>
    <property type="match status" value="1"/>
</dbReference>
<dbReference type="SUPFAM" id="SSF56349">
    <property type="entry name" value="DNA breaking-rejoining enzymes"/>
    <property type="match status" value="1"/>
</dbReference>
<dbReference type="Pfam" id="PF00589">
    <property type="entry name" value="Phage_integrase"/>
    <property type="match status" value="1"/>
</dbReference>
<sequence length="255" mass="30262">MDYILMSKTTFQYKKKRLASDENFYTPEQLMTFLEAYKEIEEYHRFVYFRLLAFTGLRRGEALALFESDVLKAEKALDVTKTLAEDEKGHTYLSYFPKTEESKNLVYLDDDTFNYVQKLIKDRNSFDNYGNLTYFQPNTYLFPSPKTGKHYGRGTPNDWLLRFFDRNQEELQKRGLHRISPHGFRHSQATLLYELGVDPKDAQYRLRHKNLKTTMDIYTHLSEQKKRSPIVKLEQFSADGAIFGSIFFKTKENNR</sequence>
<dbReference type="OrthoDB" id="9803188at2"/>
<dbReference type="InterPro" id="IPR011010">
    <property type="entry name" value="DNA_brk_join_enz"/>
</dbReference>
<dbReference type="Proteomes" id="UP000287239">
    <property type="component" value="Unassembled WGS sequence"/>
</dbReference>
<keyword evidence="4" id="KW-1185">Reference proteome</keyword>
<dbReference type="InterPro" id="IPR050090">
    <property type="entry name" value="Tyrosine_recombinase_XerCD"/>
</dbReference>
<evidence type="ECO:0000259" key="2">
    <source>
        <dbReference type="PROSITE" id="PS51898"/>
    </source>
</evidence>
<comment type="caution">
    <text evidence="3">The sequence shown here is derived from an EMBL/GenBank/DDBJ whole genome shotgun (WGS) entry which is preliminary data.</text>
</comment>
<proteinExistence type="predicted"/>
<dbReference type="GO" id="GO:0003677">
    <property type="term" value="F:DNA binding"/>
    <property type="evidence" value="ECO:0007669"/>
    <property type="project" value="InterPro"/>
</dbReference>
<dbReference type="AlphaFoldDB" id="A0A429ZVU4"/>
<dbReference type="InterPro" id="IPR002104">
    <property type="entry name" value="Integrase_catalytic"/>
</dbReference>
<name>A0A429ZVU4_9ENTE</name>